<dbReference type="GO" id="GO:0016491">
    <property type="term" value="F:oxidoreductase activity"/>
    <property type="evidence" value="ECO:0007669"/>
    <property type="project" value="UniProtKB-KW"/>
</dbReference>
<dbReference type="AlphaFoldDB" id="X1TYA2"/>
<dbReference type="SUPFAM" id="SSF53706">
    <property type="entry name" value="Formate dehydrogenase/DMSO reductase, domains 1-3"/>
    <property type="match status" value="1"/>
</dbReference>
<sequence length="255" mass="27939">GGPGTGTTKFGAYLRLASLTQSTRVSSWGYGDSALPCGSRALFGTHTPFEFISGWPDPKLLIVWGSNPAETSPLTRMRWVMDAKEKGAQVVVIDPRFTVTAAKADQYIGINPGSDTALALGIMHVIFQRGLQDEDFIRQYTVGPFLVRTDNGAFLREKDLDLNGSSDYVVWDNISNSARVSGTSGVRPSLTGAYHVSGIECKPAFQLLVELVETYPPEIVSLCLEAPDRPLFSREHQWDKLRRRGDGHSAYRDGA</sequence>
<evidence type="ECO:0000313" key="7">
    <source>
        <dbReference type="EMBL" id="GAI84999.1"/>
    </source>
</evidence>
<evidence type="ECO:0000256" key="2">
    <source>
        <dbReference type="ARBA" id="ARBA00004196"/>
    </source>
</evidence>
<dbReference type="Gene3D" id="3.40.50.12440">
    <property type="match status" value="1"/>
</dbReference>
<comment type="subcellular location">
    <subcellularLocation>
        <location evidence="2">Cell envelope</location>
    </subcellularLocation>
</comment>
<protein>
    <recommendedName>
        <fullName evidence="6">Molybdopterin oxidoreductase domain-containing protein</fullName>
    </recommendedName>
</protein>
<dbReference type="GO" id="GO:0051539">
    <property type="term" value="F:4 iron, 4 sulfur cluster binding"/>
    <property type="evidence" value="ECO:0007669"/>
    <property type="project" value="UniProtKB-KW"/>
</dbReference>
<organism evidence="7">
    <name type="scientific">marine sediment metagenome</name>
    <dbReference type="NCBI Taxonomy" id="412755"/>
    <lineage>
        <taxon>unclassified sequences</taxon>
        <taxon>metagenomes</taxon>
        <taxon>ecological metagenomes</taxon>
    </lineage>
</organism>
<keyword evidence="4" id="KW-0411">Iron-sulfur</keyword>
<dbReference type="GO" id="GO:0030313">
    <property type="term" value="C:cell envelope"/>
    <property type="evidence" value="ECO:0007669"/>
    <property type="project" value="UniProtKB-SubCell"/>
</dbReference>
<comment type="similarity">
    <text evidence="3">Belongs to the prokaryotic molybdopterin-containing oxidoreductase family.</text>
</comment>
<feature type="domain" description="Molybdopterin oxidoreductase" evidence="6">
    <location>
        <begin position="50"/>
        <end position="137"/>
    </location>
</feature>
<evidence type="ECO:0000256" key="4">
    <source>
        <dbReference type="ARBA" id="ARBA00022485"/>
    </source>
</evidence>
<accession>X1TYA2</accession>
<evidence type="ECO:0000256" key="5">
    <source>
        <dbReference type="ARBA" id="ARBA00023002"/>
    </source>
</evidence>
<gene>
    <name evidence="7" type="ORF">S12H4_14926</name>
</gene>
<keyword evidence="4" id="KW-0479">Metal-binding</keyword>
<evidence type="ECO:0000256" key="3">
    <source>
        <dbReference type="ARBA" id="ARBA00010312"/>
    </source>
</evidence>
<dbReference type="PANTHER" id="PTHR43598:SF5">
    <property type="entry name" value="DMSO REDUCTASE CHAIN A"/>
    <property type="match status" value="1"/>
</dbReference>
<evidence type="ECO:0000256" key="1">
    <source>
        <dbReference type="ARBA" id="ARBA00001966"/>
    </source>
</evidence>
<keyword evidence="4" id="KW-0408">Iron</keyword>
<name>X1TYA2_9ZZZZ</name>
<dbReference type="EMBL" id="BARW01007140">
    <property type="protein sequence ID" value="GAI84999.1"/>
    <property type="molecule type" value="Genomic_DNA"/>
</dbReference>
<proteinExistence type="inferred from homology"/>
<keyword evidence="4" id="KW-0004">4Fe-4S</keyword>
<keyword evidence="5" id="KW-0560">Oxidoreductase</keyword>
<feature type="non-terminal residue" evidence="7">
    <location>
        <position position="1"/>
    </location>
</feature>
<reference evidence="7" key="1">
    <citation type="journal article" date="2014" name="Front. Microbiol.">
        <title>High frequency of phylogenetically diverse reductive dehalogenase-homologous genes in deep subseafloor sedimentary metagenomes.</title>
        <authorList>
            <person name="Kawai M."/>
            <person name="Futagami T."/>
            <person name="Toyoda A."/>
            <person name="Takaki Y."/>
            <person name="Nishi S."/>
            <person name="Hori S."/>
            <person name="Arai W."/>
            <person name="Tsubouchi T."/>
            <person name="Morono Y."/>
            <person name="Uchiyama I."/>
            <person name="Ito T."/>
            <person name="Fujiyama A."/>
            <person name="Inagaki F."/>
            <person name="Takami H."/>
        </authorList>
    </citation>
    <scope>NUCLEOTIDE SEQUENCE</scope>
    <source>
        <strain evidence="7">Expedition CK06-06</strain>
    </source>
</reference>
<dbReference type="PANTHER" id="PTHR43598">
    <property type="entry name" value="TUNGSTEN-CONTAINING FORMYLMETHANOFURAN DEHYDROGENASE 2 SUBUNIT B"/>
    <property type="match status" value="1"/>
</dbReference>
<comment type="caution">
    <text evidence="7">The sequence shown here is derived from an EMBL/GenBank/DDBJ whole genome shotgun (WGS) entry which is preliminary data.</text>
</comment>
<dbReference type="Pfam" id="PF00384">
    <property type="entry name" value="Molybdopterin"/>
    <property type="match status" value="1"/>
</dbReference>
<evidence type="ECO:0000259" key="6">
    <source>
        <dbReference type="Pfam" id="PF00384"/>
    </source>
</evidence>
<comment type="cofactor">
    <cofactor evidence="1">
        <name>[4Fe-4S] cluster</name>
        <dbReference type="ChEBI" id="CHEBI:49883"/>
    </cofactor>
</comment>
<dbReference type="InterPro" id="IPR006656">
    <property type="entry name" value="Mopterin_OxRdtase"/>
</dbReference>